<accession>A0ABV0Y852</accession>
<proteinExistence type="predicted"/>
<comment type="caution">
    <text evidence="1">The sequence shown here is derived from an EMBL/GenBank/DDBJ whole genome shotgun (WGS) entry which is preliminary data.</text>
</comment>
<reference evidence="1 2" key="1">
    <citation type="submission" date="2021-06" db="EMBL/GenBank/DDBJ databases">
        <authorList>
            <person name="Palmer J.M."/>
        </authorList>
    </citation>
    <scope>NUCLEOTIDE SEQUENCE [LARGE SCALE GENOMIC DNA]</scope>
    <source>
        <strain evidence="1 2">AS_MEX2019</strain>
        <tissue evidence="1">Muscle</tissue>
    </source>
</reference>
<keyword evidence="2" id="KW-1185">Reference proteome</keyword>
<gene>
    <name evidence="1" type="ORF">AMECASPLE_037427</name>
</gene>
<evidence type="ECO:0000313" key="2">
    <source>
        <dbReference type="Proteomes" id="UP001469553"/>
    </source>
</evidence>
<protein>
    <submittedName>
        <fullName evidence="1">Uncharacterized protein</fullName>
    </submittedName>
</protein>
<sequence>MTSAGYHVTEVNPCCQCGILRVTFTVTCLSGSDVEAALSDLISFDKNMERINQHNNNEEDREQTCKKSHLLYIFNLGDLRKIKDIFFSSVILFKANVALLKRLLCPL</sequence>
<dbReference type="Proteomes" id="UP001469553">
    <property type="component" value="Unassembled WGS sequence"/>
</dbReference>
<dbReference type="EMBL" id="JAHRIP010025141">
    <property type="protein sequence ID" value="MEQ2289845.1"/>
    <property type="molecule type" value="Genomic_DNA"/>
</dbReference>
<organism evidence="1 2">
    <name type="scientific">Ameca splendens</name>
    <dbReference type="NCBI Taxonomy" id="208324"/>
    <lineage>
        <taxon>Eukaryota</taxon>
        <taxon>Metazoa</taxon>
        <taxon>Chordata</taxon>
        <taxon>Craniata</taxon>
        <taxon>Vertebrata</taxon>
        <taxon>Euteleostomi</taxon>
        <taxon>Actinopterygii</taxon>
        <taxon>Neopterygii</taxon>
        <taxon>Teleostei</taxon>
        <taxon>Neoteleostei</taxon>
        <taxon>Acanthomorphata</taxon>
        <taxon>Ovalentaria</taxon>
        <taxon>Atherinomorphae</taxon>
        <taxon>Cyprinodontiformes</taxon>
        <taxon>Goodeidae</taxon>
        <taxon>Ameca</taxon>
    </lineage>
</organism>
<name>A0ABV0Y852_9TELE</name>
<evidence type="ECO:0000313" key="1">
    <source>
        <dbReference type="EMBL" id="MEQ2289845.1"/>
    </source>
</evidence>